<organism evidence="2 3">
    <name type="scientific">Phaeosphaeria nodorum (strain SN15 / ATCC MYA-4574 / FGSC 10173)</name>
    <name type="common">Glume blotch fungus</name>
    <name type="synonym">Parastagonospora nodorum</name>
    <dbReference type="NCBI Taxonomy" id="321614"/>
    <lineage>
        <taxon>Eukaryota</taxon>
        <taxon>Fungi</taxon>
        <taxon>Dikarya</taxon>
        <taxon>Ascomycota</taxon>
        <taxon>Pezizomycotina</taxon>
        <taxon>Dothideomycetes</taxon>
        <taxon>Pleosporomycetidae</taxon>
        <taxon>Pleosporales</taxon>
        <taxon>Pleosporineae</taxon>
        <taxon>Phaeosphaeriaceae</taxon>
        <taxon>Parastagonospora</taxon>
    </lineage>
</organism>
<dbReference type="Proteomes" id="UP000663193">
    <property type="component" value="Chromosome 18"/>
</dbReference>
<sequence>MRSFLPILSALATATTAAALPAPAEQPAVPNLPEGFFAGFNNPDGTTTLQFLDLNQNLTFTPTEAPEAAGLERRVAGSSCWGGALDSQGTDRGMNAMRERTSHTPIGLGQYSDWPAYFGYNNLGVYVYFCVNNGAWFYQHAFTRADLDAMSGFMDQRCGAYRDGYVWHNEDDAFLFGKARSGTKVCQGNPRSSRSTAK</sequence>
<protein>
    <recommendedName>
        <fullName evidence="4">Ecp2 effector protein domain-containing protein</fullName>
    </recommendedName>
</protein>
<dbReference type="AlphaFoldDB" id="A0A7U2NP58"/>
<evidence type="ECO:0008006" key="4">
    <source>
        <dbReference type="Google" id="ProtNLM"/>
    </source>
</evidence>
<gene>
    <name evidence="2" type="ORF">JI435_154930</name>
</gene>
<name>A0A7U2NP58_PHANO</name>
<feature type="signal peptide" evidence="1">
    <location>
        <begin position="1"/>
        <end position="19"/>
    </location>
</feature>
<proteinExistence type="predicted"/>
<keyword evidence="3" id="KW-1185">Reference proteome</keyword>
<reference evidence="3" key="1">
    <citation type="journal article" date="2021" name="BMC Genomics">
        <title>Chromosome-level genome assembly and manually-curated proteome of model necrotroph Parastagonospora nodorum Sn15 reveals a genome-wide trove of candidate effector homologs, and redundancy of virulence-related functions within an accessory chromosome.</title>
        <authorList>
            <person name="Bertazzoni S."/>
            <person name="Jones D.A.B."/>
            <person name="Phan H.T."/>
            <person name="Tan K.-C."/>
            <person name="Hane J.K."/>
        </authorList>
    </citation>
    <scope>NUCLEOTIDE SEQUENCE [LARGE SCALE GENOMIC DNA]</scope>
    <source>
        <strain evidence="3">SN15 / ATCC MYA-4574 / FGSC 10173)</strain>
    </source>
</reference>
<keyword evidence="1" id="KW-0732">Signal</keyword>
<accession>A0A7U2NP58</accession>
<dbReference type="OrthoDB" id="3768082at2759"/>
<dbReference type="VEuPathDB" id="FungiDB:JI435_154930"/>
<evidence type="ECO:0000313" key="2">
    <source>
        <dbReference type="EMBL" id="QRD05430.1"/>
    </source>
</evidence>
<evidence type="ECO:0000313" key="3">
    <source>
        <dbReference type="Proteomes" id="UP000663193"/>
    </source>
</evidence>
<evidence type="ECO:0000256" key="1">
    <source>
        <dbReference type="SAM" id="SignalP"/>
    </source>
</evidence>
<feature type="chain" id="PRO_5034117446" description="Ecp2 effector protein domain-containing protein" evidence="1">
    <location>
        <begin position="20"/>
        <end position="198"/>
    </location>
</feature>
<dbReference type="RefSeq" id="XP_001805639.1">
    <property type="nucleotide sequence ID" value="XM_001805587.1"/>
</dbReference>
<dbReference type="OMA" id="YCINAPR"/>
<dbReference type="EMBL" id="CP069040">
    <property type="protein sequence ID" value="QRD05430.1"/>
    <property type="molecule type" value="Genomic_DNA"/>
</dbReference>
<dbReference type="KEGG" id="pno:SNOG_15493"/>